<name>A0A239FJW4_9SPHN</name>
<dbReference type="OrthoDB" id="9811671at2"/>
<dbReference type="PANTHER" id="PTHR36919:SF2">
    <property type="entry name" value="BLL6627 PROTEIN"/>
    <property type="match status" value="1"/>
</dbReference>
<reference evidence="4" key="1">
    <citation type="submission" date="2017-06" db="EMBL/GenBank/DDBJ databases">
        <authorList>
            <person name="Varghese N."/>
            <person name="Submissions S."/>
        </authorList>
    </citation>
    <scope>NUCLEOTIDE SEQUENCE [LARGE SCALE GENOMIC DNA]</scope>
    <source>
        <strain evidence="4">LNB2</strain>
    </source>
</reference>
<feature type="domain" description="DUF2147" evidence="2">
    <location>
        <begin position="28"/>
        <end position="132"/>
    </location>
</feature>
<dbReference type="Pfam" id="PF09917">
    <property type="entry name" value="DUF2147"/>
    <property type="match status" value="1"/>
</dbReference>
<evidence type="ECO:0000313" key="3">
    <source>
        <dbReference type="EMBL" id="SNS57186.1"/>
    </source>
</evidence>
<proteinExistence type="predicted"/>
<feature type="chain" id="PRO_5012150387" evidence="1">
    <location>
        <begin position="24"/>
        <end position="134"/>
    </location>
</feature>
<feature type="signal peptide" evidence="1">
    <location>
        <begin position="1"/>
        <end position="23"/>
    </location>
</feature>
<organism evidence="3 4">
    <name type="scientific">Edaphosphingomonas laterariae</name>
    <dbReference type="NCBI Taxonomy" id="861865"/>
    <lineage>
        <taxon>Bacteria</taxon>
        <taxon>Pseudomonadati</taxon>
        <taxon>Pseudomonadota</taxon>
        <taxon>Alphaproteobacteria</taxon>
        <taxon>Sphingomonadales</taxon>
        <taxon>Rhizorhabdaceae</taxon>
        <taxon>Edaphosphingomonas</taxon>
    </lineage>
</organism>
<dbReference type="PANTHER" id="PTHR36919">
    <property type="entry name" value="BLR1215 PROTEIN"/>
    <property type="match status" value="1"/>
</dbReference>
<evidence type="ECO:0000259" key="2">
    <source>
        <dbReference type="Pfam" id="PF09917"/>
    </source>
</evidence>
<dbReference type="Gene3D" id="2.40.128.520">
    <property type="match status" value="1"/>
</dbReference>
<sequence>MIRRFTLTLAALPLALLLGGANQDRTEGLWRNPKNSVHVRSHRCGASMCGTVVWANDKAKADARRGGTEELVGLQLFKDFTQDEGGNWRGRVYVPDIDKTFSGTIEVIDVNTIKGSGCLIGKIGCKSQTWARIK</sequence>
<dbReference type="RefSeq" id="WP_089219529.1">
    <property type="nucleotide sequence ID" value="NZ_FZOS01000009.1"/>
</dbReference>
<dbReference type="EMBL" id="FZOS01000009">
    <property type="protein sequence ID" value="SNS57186.1"/>
    <property type="molecule type" value="Genomic_DNA"/>
</dbReference>
<keyword evidence="1" id="KW-0732">Signal</keyword>
<accession>A0A239FJW4</accession>
<protein>
    <submittedName>
        <fullName evidence="3">Uncharacterized conserved protein, DUF2147 family</fullName>
    </submittedName>
</protein>
<dbReference type="InterPro" id="IPR019223">
    <property type="entry name" value="DUF2147"/>
</dbReference>
<keyword evidence="4" id="KW-1185">Reference proteome</keyword>
<dbReference type="AlphaFoldDB" id="A0A239FJW4"/>
<evidence type="ECO:0000313" key="4">
    <source>
        <dbReference type="Proteomes" id="UP000198281"/>
    </source>
</evidence>
<evidence type="ECO:0000256" key="1">
    <source>
        <dbReference type="SAM" id="SignalP"/>
    </source>
</evidence>
<dbReference type="Proteomes" id="UP000198281">
    <property type="component" value="Unassembled WGS sequence"/>
</dbReference>
<gene>
    <name evidence="3" type="ORF">SAMN06295912_10983</name>
</gene>